<feature type="transmembrane region" description="Helical" evidence="2">
    <location>
        <begin position="872"/>
        <end position="894"/>
    </location>
</feature>
<feature type="compositionally biased region" description="Basic and acidic residues" evidence="1">
    <location>
        <begin position="792"/>
        <end position="807"/>
    </location>
</feature>
<feature type="transmembrane region" description="Helical" evidence="2">
    <location>
        <begin position="201"/>
        <end position="220"/>
    </location>
</feature>
<feature type="domain" description="Rhodopsin" evidence="3">
    <location>
        <begin position="49"/>
        <end position="282"/>
    </location>
</feature>
<evidence type="ECO:0000259" key="3">
    <source>
        <dbReference type="Pfam" id="PF20684"/>
    </source>
</evidence>
<feature type="transmembrane region" description="Helical" evidence="2">
    <location>
        <begin position="6"/>
        <end position="27"/>
    </location>
</feature>
<reference evidence="4 5" key="1">
    <citation type="submission" date="2017-06" db="EMBL/GenBank/DDBJ databases">
        <title>Comparative genomic analysis of Ambrosia Fusariam Clade fungi.</title>
        <authorList>
            <person name="Stajich J.E."/>
            <person name="Carrillo J."/>
            <person name="Kijimoto T."/>
            <person name="Eskalen A."/>
            <person name="O'Donnell K."/>
            <person name="Kasson M."/>
        </authorList>
    </citation>
    <scope>NUCLEOTIDE SEQUENCE [LARGE SCALE GENOMIC DNA]</scope>
    <source>
        <strain evidence="4">UCR3666</strain>
    </source>
</reference>
<sequence>MNGDELDLTAWSVAFYLNVLAMLSVMLRLWQRERQMSTTGGNPSFYKYLSDIFIIIAYVLAIGNSVVAWPQIRRISNGVKCLDSDLEHVLRSKYLSDLLASSLQRPKKPRSLTRNPQYTLSNGATKISITSFFLGRGHPDLRDLTRSDLVKLLRSTVYWTVSFTMLFALQCHPLQKAWKTDFEGMCINSTFMHIIQMSWSMYLDMFMLTLGVLSMVWLVRTEPLEMAIIVWAGLMVVGSDAYSNFMAATWMNGLVRYTSFQGLTWPAMDLFARIVYANTPFLYSAFMGESKEWLSILFHTLQVEGIVQNWVNNGGEATDGIISFLNETFAGNKIVDFPRSHDSLGGESATFSVAMKCLDSEDSEIYDPSDNRTTLLPWAQNVDGEVEAGNLLLSRSLDESFYVTSNHETSLNRDQVVFRYYQHYSDGQLSDDGRNSDSRQSRAEIRSRILMVSPLRLWKIGRDVVVTAFPASYTVSSDYYDPQFTTFGNVCQSVMNYGPRSAMELVSKIMASLVTVVDGPYYAGLNESLLTIFEFETSAQTARQLEFYKDFRSLVTPKTRPQSIKSRFMASVARRQTRRNGADSESDHSGSENQSPTALETIKNEVECFRVIMDIRDELSMISSVFSEQERVIQSVINSIEKPIPPRDAATKATRDRLQEAEFEISLWKKRISNIDQRAQVVEKSLGHLLSLKLEVSNLALQVKADKQSSLLFAFTVVTVLYLRKAPMSFVTSFFAIPSRDFPQDGGVSWNQSQIGGGLAISLVVTIVLVVLTVMFNNLFEKKSDTNNNSNKNEKDDKNGNDGEKSNKGKKTMRTSMVLTIPVVTMVDYNTNKTSGASTGSWKERNCPNMRTCWSFSWRAYDLRTGGDTKALFRRIAMCLTLVIRTFLSILGIFRNSYGTILVSAIVGTILTILNFFFIGWCLAKIGEAEGQRRVFGKLVGRVHFDIFLYFCAVIHIVLLLSAFIAWKGFGGAGLNGTWLAMWLLIFAVAWITTWAPEGESNV</sequence>
<keyword evidence="5" id="KW-1185">Reference proteome</keyword>
<dbReference type="OrthoDB" id="3750908at2759"/>
<evidence type="ECO:0000256" key="2">
    <source>
        <dbReference type="SAM" id="Phobius"/>
    </source>
</evidence>
<keyword evidence="2" id="KW-0812">Transmembrane</keyword>
<feature type="transmembrane region" description="Helical" evidence="2">
    <location>
        <begin position="757"/>
        <end position="780"/>
    </location>
</feature>
<feature type="region of interest" description="Disordered" evidence="1">
    <location>
        <begin position="785"/>
        <end position="811"/>
    </location>
</feature>
<dbReference type="Pfam" id="PF20684">
    <property type="entry name" value="Fung_rhodopsin"/>
    <property type="match status" value="1"/>
</dbReference>
<feature type="compositionally biased region" description="Basic and acidic residues" evidence="1">
    <location>
        <begin position="580"/>
        <end position="590"/>
    </location>
</feature>
<dbReference type="InterPro" id="IPR049326">
    <property type="entry name" value="Rhodopsin_dom_fungi"/>
</dbReference>
<feature type="transmembrane region" description="Helical" evidence="2">
    <location>
        <begin position="945"/>
        <end position="967"/>
    </location>
</feature>
<feature type="transmembrane region" description="Helical" evidence="2">
    <location>
        <begin position="979"/>
        <end position="997"/>
    </location>
</feature>
<comment type="caution">
    <text evidence="4">The sequence shown here is derived from an EMBL/GenBank/DDBJ whole genome shotgun (WGS) entry which is preliminary data.</text>
</comment>
<keyword evidence="2" id="KW-0472">Membrane</keyword>
<gene>
    <name evidence="4" type="ORF">CDV36_000645</name>
</gene>
<proteinExistence type="predicted"/>
<feature type="transmembrane region" description="Helical" evidence="2">
    <location>
        <begin position="226"/>
        <end position="247"/>
    </location>
</feature>
<protein>
    <recommendedName>
        <fullName evidence="3">Rhodopsin domain-containing protein</fullName>
    </recommendedName>
</protein>
<dbReference type="STRING" id="2010991.A0A3M2SPX3"/>
<evidence type="ECO:0000313" key="5">
    <source>
        <dbReference type="Proteomes" id="UP000277212"/>
    </source>
</evidence>
<feature type="transmembrane region" description="Helical" evidence="2">
    <location>
        <begin position="48"/>
        <end position="69"/>
    </location>
</feature>
<evidence type="ECO:0000313" key="4">
    <source>
        <dbReference type="EMBL" id="RMJ19617.1"/>
    </source>
</evidence>
<name>A0A3M2SPX3_9HYPO</name>
<dbReference type="Proteomes" id="UP000277212">
    <property type="component" value="Unassembled WGS sequence"/>
</dbReference>
<accession>A0A3M2SPX3</accession>
<dbReference type="EMBL" id="NKUJ01000006">
    <property type="protein sequence ID" value="RMJ19617.1"/>
    <property type="molecule type" value="Genomic_DNA"/>
</dbReference>
<feature type="transmembrane region" description="Helical" evidence="2">
    <location>
        <begin position="900"/>
        <end position="924"/>
    </location>
</feature>
<keyword evidence="2" id="KW-1133">Transmembrane helix</keyword>
<organism evidence="4 5">
    <name type="scientific">Fusarium kuroshium</name>
    <dbReference type="NCBI Taxonomy" id="2010991"/>
    <lineage>
        <taxon>Eukaryota</taxon>
        <taxon>Fungi</taxon>
        <taxon>Dikarya</taxon>
        <taxon>Ascomycota</taxon>
        <taxon>Pezizomycotina</taxon>
        <taxon>Sordariomycetes</taxon>
        <taxon>Hypocreomycetidae</taxon>
        <taxon>Hypocreales</taxon>
        <taxon>Nectriaceae</taxon>
        <taxon>Fusarium</taxon>
        <taxon>Fusarium solani species complex</taxon>
    </lineage>
</organism>
<dbReference type="AlphaFoldDB" id="A0A3M2SPX3"/>
<feature type="region of interest" description="Disordered" evidence="1">
    <location>
        <begin position="575"/>
        <end position="598"/>
    </location>
</feature>
<evidence type="ECO:0000256" key="1">
    <source>
        <dbReference type="SAM" id="MobiDB-lite"/>
    </source>
</evidence>